<protein>
    <submittedName>
        <fullName evidence="5">Efflux RND transporter periplasmic adaptor subunit</fullName>
    </submittedName>
</protein>
<feature type="domain" description="CzcB-like barrel-sandwich hybrid" evidence="4">
    <location>
        <begin position="67"/>
        <end position="205"/>
    </location>
</feature>
<evidence type="ECO:0000256" key="3">
    <source>
        <dbReference type="SAM" id="SignalP"/>
    </source>
</evidence>
<evidence type="ECO:0000313" key="5">
    <source>
        <dbReference type="EMBL" id="MFD2756608.1"/>
    </source>
</evidence>
<dbReference type="InterPro" id="IPR006143">
    <property type="entry name" value="RND_pump_MFP"/>
</dbReference>
<sequence>MFFHRWLLAGALALPACAPIFCMAADAVALSPEQARTLGVRFQSMQSSAELEITTHARVVLRPDAHAVVAAPYAGAVPQVLVALGQAVRAGQAVAAFTSPQLYEARRALAEAESQSRLARQSLARDRSLYDDGIIAASRWQATQARATEAAAMAQARRAELSASGVMLAGNEARLLAPRSGIVTEVLVQPGARVEASAPLVRVADTKALELDLLLGREVPLPSLGDSVQVGSRGATGQVAGMAPVGDGSAGMRVRVALSRNGDLRLGESVTATLALKNAARAGERLRIPAAALAHWQGQTGVFLATGKGVRFAPVQVDASDEATAVVRGTLPPDARIAVTGIAALKGLLAGGE</sequence>
<comment type="similarity">
    <text evidence="1">Belongs to the membrane fusion protein (MFP) (TC 8.A.1) family.</text>
</comment>
<dbReference type="EMBL" id="JBHUMV010000012">
    <property type="protein sequence ID" value="MFD2756608.1"/>
    <property type="molecule type" value="Genomic_DNA"/>
</dbReference>
<evidence type="ECO:0000256" key="2">
    <source>
        <dbReference type="ARBA" id="ARBA00022448"/>
    </source>
</evidence>
<keyword evidence="3" id="KW-0732">Signal</keyword>
<evidence type="ECO:0000313" key="6">
    <source>
        <dbReference type="Proteomes" id="UP001597463"/>
    </source>
</evidence>
<evidence type="ECO:0000259" key="4">
    <source>
        <dbReference type="Pfam" id="PF25973"/>
    </source>
</evidence>
<proteinExistence type="inferred from homology"/>
<accession>A0ABW5USK3</accession>
<dbReference type="PANTHER" id="PTHR30097:SF4">
    <property type="entry name" value="SLR6042 PROTEIN"/>
    <property type="match status" value="1"/>
</dbReference>
<dbReference type="PANTHER" id="PTHR30097">
    <property type="entry name" value="CATION EFFLUX SYSTEM PROTEIN CUSB"/>
    <property type="match status" value="1"/>
</dbReference>
<dbReference type="RefSeq" id="WP_066480590.1">
    <property type="nucleotide sequence ID" value="NZ_BCNT01000013.1"/>
</dbReference>
<dbReference type="Gene3D" id="2.40.50.100">
    <property type="match status" value="1"/>
</dbReference>
<keyword evidence="6" id="KW-1185">Reference proteome</keyword>
<dbReference type="Proteomes" id="UP001597463">
    <property type="component" value="Unassembled WGS sequence"/>
</dbReference>
<reference evidence="6" key="1">
    <citation type="journal article" date="2019" name="Int. J. Syst. Evol. Microbiol.">
        <title>The Global Catalogue of Microorganisms (GCM) 10K type strain sequencing project: providing services to taxonomists for standard genome sequencing and annotation.</title>
        <authorList>
            <consortium name="The Broad Institute Genomics Platform"/>
            <consortium name="The Broad Institute Genome Sequencing Center for Infectious Disease"/>
            <person name="Wu L."/>
            <person name="Ma J."/>
        </authorList>
    </citation>
    <scope>NUCLEOTIDE SEQUENCE [LARGE SCALE GENOMIC DNA]</scope>
    <source>
        <strain evidence="6">TISTR 1906</strain>
    </source>
</reference>
<dbReference type="Gene3D" id="2.40.420.20">
    <property type="match status" value="1"/>
</dbReference>
<name>A0ABW5USK3_9BURK</name>
<organism evidence="5 6">
    <name type="scientific">Comamonas terrae</name>
    <dbReference type="NCBI Taxonomy" id="673548"/>
    <lineage>
        <taxon>Bacteria</taxon>
        <taxon>Pseudomonadati</taxon>
        <taxon>Pseudomonadota</taxon>
        <taxon>Betaproteobacteria</taxon>
        <taxon>Burkholderiales</taxon>
        <taxon>Comamonadaceae</taxon>
        <taxon>Comamonas</taxon>
    </lineage>
</organism>
<feature type="signal peptide" evidence="3">
    <location>
        <begin position="1"/>
        <end position="24"/>
    </location>
</feature>
<dbReference type="Gene3D" id="1.10.287.470">
    <property type="entry name" value="Helix hairpin bin"/>
    <property type="match status" value="1"/>
</dbReference>
<dbReference type="InterPro" id="IPR058647">
    <property type="entry name" value="BSH_CzcB-like"/>
</dbReference>
<evidence type="ECO:0000256" key="1">
    <source>
        <dbReference type="ARBA" id="ARBA00009477"/>
    </source>
</evidence>
<dbReference type="SUPFAM" id="SSF111369">
    <property type="entry name" value="HlyD-like secretion proteins"/>
    <property type="match status" value="1"/>
</dbReference>
<dbReference type="NCBIfam" id="TIGR01730">
    <property type="entry name" value="RND_mfp"/>
    <property type="match status" value="1"/>
</dbReference>
<keyword evidence="2" id="KW-0813">Transport</keyword>
<gene>
    <name evidence="5" type="ORF">ACFSW6_21255</name>
</gene>
<comment type="caution">
    <text evidence="5">The sequence shown here is derived from an EMBL/GenBank/DDBJ whole genome shotgun (WGS) entry which is preliminary data.</text>
</comment>
<dbReference type="InterPro" id="IPR051909">
    <property type="entry name" value="MFP_Cation_Efflux"/>
</dbReference>
<feature type="chain" id="PRO_5045694530" evidence="3">
    <location>
        <begin position="25"/>
        <end position="353"/>
    </location>
</feature>
<dbReference type="Pfam" id="PF25973">
    <property type="entry name" value="BSH_CzcB"/>
    <property type="match status" value="1"/>
</dbReference>